<dbReference type="PANTHER" id="PTHR12900:SF0">
    <property type="entry name" value="CHECKPOINT PROTEIN"/>
    <property type="match status" value="1"/>
</dbReference>
<protein>
    <recommendedName>
        <fullName evidence="4">Checkpoint protein</fullName>
    </recommendedName>
</protein>
<dbReference type="Pfam" id="PF04005">
    <property type="entry name" value="Hus1"/>
    <property type="match status" value="1"/>
</dbReference>
<comment type="similarity">
    <text evidence="2 4">Belongs to the HUS1 family.</text>
</comment>
<comment type="caution">
    <text evidence="6">The sequence shown here is derived from an EMBL/GenBank/DDBJ whole genome shotgun (WGS) entry which is preliminary data.</text>
</comment>
<evidence type="ECO:0000256" key="4">
    <source>
        <dbReference type="PIRNR" id="PIRNR011312"/>
    </source>
</evidence>
<dbReference type="GO" id="GO:0035861">
    <property type="term" value="C:site of double-strand break"/>
    <property type="evidence" value="ECO:0007669"/>
    <property type="project" value="TreeGrafter"/>
</dbReference>
<organism evidence="6 7">
    <name type="scientific">Linnemannia hyalina</name>
    <dbReference type="NCBI Taxonomy" id="64524"/>
    <lineage>
        <taxon>Eukaryota</taxon>
        <taxon>Fungi</taxon>
        <taxon>Fungi incertae sedis</taxon>
        <taxon>Mucoromycota</taxon>
        <taxon>Mortierellomycotina</taxon>
        <taxon>Mortierellomycetes</taxon>
        <taxon>Mortierellales</taxon>
        <taxon>Mortierellaceae</taxon>
        <taxon>Linnemannia</taxon>
    </lineage>
</organism>
<evidence type="ECO:0000256" key="1">
    <source>
        <dbReference type="ARBA" id="ARBA00004123"/>
    </source>
</evidence>
<dbReference type="GO" id="GO:0000724">
    <property type="term" value="P:double-strand break repair via homologous recombination"/>
    <property type="evidence" value="ECO:0007669"/>
    <property type="project" value="TreeGrafter"/>
</dbReference>
<keyword evidence="3" id="KW-0539">Nucleus</keyword>
<dbReference type="AlphaFoldDB" id="A0A9P8BSE3"/>
<evidence type="ECO:0000256" key="3">
    <source>
        <dbReference type="ARBA" id="ARBA00023242"/>
    </source>
</evidence>
<dbReference type="GO" id="GO:0044778">
    <property type="term" value="P:meiotic DNA integrity checkpoint signaling"/>
    <property type="evidence" value="ECO:0007669"/>
    <property type="project" value="TreeGrafter"/>
</dbReference>
<keyword evidence="7" id="KW-1185">Reference proteome</keyword>
<dbReference type="GO" id="GO:0033314">
    <property type="term" value="P:mitotic DNA replication checkpoint signaling"/>
    <property type="evidence" value="ECO:0007669"/>
    <property type="project" value="TreeGrafter"/>
</dbReference>
<feature type="region of interest" description="Disordered" evidence="5">
    <location>
        <begin position="283"/>
        <end position="302"/>
    </location>
</feature>
<dbReference type="InterPro" id="IPR016580">
    <property type="entry name" value="HUS1"/>
</dbReference>
<gene>
    <name evidence="6" type="ORF">KI688_001686</name>
</gene>
<reference evidence="6" key="1">
    <citation type="submission" date="2021-06" db="EMBL/GenBank/DDBJ databases">
        <title>Genome Sequence of Mortierella hyaline Strain SCG-10, a Cold-Adapted, Nitrate-Reducing Fungus Isolated from Soil in Minnesota, USA.</title>
        <authorList>
            <person name="Aldossari N."/>
        </authorList>
    </citation>
    <scope>NUCLEOTIDE SEQUENCE</scope>
    <source>
        <strain evidence="6">SCG-10</strain>
    </source>
</reference>
<dbReference type="PANTHER" id="PTHR12900">
    <property type="entry name" value="MITOTIC AND DNA DAMAGE CHECKPOINT PROTEIN HUS1"/>
    <property type="match status" value="1"/>
</dbReference>
<dbReference type="Gene3D" id="3.70.10.10">
    <property type="match status" value="2"/>
</dbReference>
<evidence type="ECO:0000256" key="2">
    <source>
        <dbReference type="ARBA" id="ARBA00005563"/>
    </source>
</evidence>
<dbReference type="GO" id="GO:0031573">
    <property type="term" value="P:mitotic intra-S DNA damage checkpoint signaling"/>
    <property type="evidence" value="ECO:0007669"/>
    <property type="project" value="TreeGrafter"/>
</dbReference>
<evidence type="ECO:0000313" key="7">
    <source>
        <dbReference type="Proteomes" id="UP000707451"/>
    </source>
</evidence>
<name>A0A9P8BSE3_9FUNG</name>
<dbReference type="GO" id="GO:0030896">
    <property type="term" value="C:checkpoint clamp complex"/>
    <property type="evidence" value="ECO:0007669"/>
    <property type="project" value="InterPro"/>
</dbReference>
<evidence type="ECO:0000313" key="6">
    <source>
        <dbReference type="EMBL" id="KAG9066460.1"/>
    </source>
</evidence>
<dbReference type="GO" id="GO:0000723">
    <property type="term" value="P:telomere maintenance"/>
    <property type="evidence" value="ECO:0007669"/>
    <property type="project" value="TreeGrafter"/>
</dbReference>
<dbReference type="GO" id="GO:0005730">
    <property type="term" value="C:nucleolus"/>
    <property type="evidence" value="ECO:0007669"/>
    <property type="project" value="InterPro"/>
</dbReference>
<dbReference type="Proteomes" id="UP000707451">
    <property type="component" value="Unassembled WGS sequence"/>
</dbReference>
<dbReference type="InterPro" id="IPR007150">
    <property type="entry name" value="HUS1/Mec3"/>
</dbReference>
<proteinExistence type="inferred from homology"/>
<dbReference type="GO" id="GO:0006289">
    <property type="term" value="P:nucleotide-excision repair"/>
    <property type="evidence" value="ECO:0007669"/>
    <property type="project" value="TreeGrafter"/>
</dbReference>
<sequence length="375" mass="41795">MRLKATIQRNLLFFKLAQAVEKVGKSLYIKFSKDFVAFGANHGIGDDPNEGGGGLQCWSRLPAVNTRLTLRQSIIIRDKKIQSLMGALFYGYQIHSNSNDEINIELKAEDLLLAMKSAINSSSVTMRMTGRTADPYLTFVVTTEDHLGNARPITLDIPILKILTASGAEDTHAFDEPGIDDPDVYIMPPQLDRLRNMLTSYKGLCDYVVISANLQGDMVFTTSNGDILDDRDVPSLTPPQTRTLSSGSRRGGGNEPSATEQIMRRYGEAEKAQVETRFSNLFNPPLAEAPQRNTDGTYDSRRDELKADRTINRPGKFDSVMIRVSDLQRVLQSQNVRPQNVICSLLDNQSILFMVYMRDTDNATLVYFIPQAGCI</sequence>
<dbReference type="OrthoDB" id="337750at2759"/>
<accession>A0A9P8BSE3</accession>
<feature type="region of interest" description="Disordered" evidence="5">
    <location>
        <begin position="223"/>
        <end position="259"/>
    </location>
</feature>
<dbReference type="PIRSF" id="PIRSF011312">
    <property type="entry name" value="Cell_cycle_HUS1"/>
    <property type="match status" value="1"/>
</dbReference>
<dbReference type="EMBL" id="JAHRHY010000010">
    <property type="protein sequence ID" value="KAG9066460.1"/>
    <property type="molecule type" value="Genomic_DNA"/>
</dbReference>
<comment type="subcellular location">
    <subcellularLocation>
        <location evidence="1">Nucleus</location>
    </subcellularLocation>
</comment>
<evidence type="ECO:0000256" key="5">
    <source>
        <dbReference type="SAM" id="MobiDB-lite"/>
    </source>
</evidence>